<dbReference type="SUPFAM" id="SSF55120">
    <property type="entry name" value="Pseudouridine synthase"/>
    <property type="match status" value="1"/>
</dbReference>
<dbReference type="EMBL" id="DRZM01000231">
    <property type="protein sequence ID" value="HHP05732.1"/>
    <property type="molecule type" value="Genomic_DNA"/>
</dbReference>
<keyword evidence="3 8" id="KW-0819">tRNA processing</keyword>
<comment type="caution">
    <text evidence="11">The sequence shown here is derived from an EMBL/GenBank/DDBJ whole genome shotgun (WGS) entry which is preliminary data.</text>
</comment>
<dbReference type="Pfam" id="PF22023">
    <property type="entry name" value="Pus10_THUMP_arc"/>
    <property type="match status" value="1"/>
</dbReference>
<organism evidence="11">
    <name type="scientific">Thermofilum pendens</name>
    <dbReference type="NCBI Taxonomy" id="2269"/>
    <lineage>
        <taxon>Archaea</taxon>
        <taxon>Thermoproteota</taxon>
        <taxon>Thermoprotei</taxon>
        <taxon>Thermofilales</taxon>
        <taxon>Thermofilaceae</taxon>
        <taxon>Thermofilum</taxon>
    </lineage>
</organism>
<protein>
    <recommendedName>
        <fullName evidence="8">tRNA pseudouridine synthase Pus10</fullName>
        <ecNumber evidence="8">5.4.99.25</ecNumber>
    </recommendedName>
    <alternativeName>
        <fullName evidence="8">tRNA pseudouridine 54/55 synthase</fullName>
        <shortName evidence="8">Psi54/55 synthase</shortName>
    </alternativeName>
</protein>
<dbReference type="InterPro" id="IPR020103">
    <property type="entry name" value="PsdUridine_synth_cat_dom_sf"/>
</dbReference>
<dbReference type="InterPro" id="IPR055174">
    <property type="entry name" value="Pus10_THUMP_arc"/>
</dbReference>
<dbReference type="FunFam" id="3.30.70.2510:FF:000001">
    <property type="entry name" value="tRNA pseudouridine synthase Pus10"/>
    <property type="match status" value="1"/>
</dbReference>
<dbReference type="GO" id="GO:0031119">
    <property type="term" value="P:tRNA pseudouridine synthesis"/>
    <property type="evidence" value="ECO:0007669"/>
    <property type="project" value="UniProtKB-UniRule"/>
</dbReference>
<dbReference type="InterPro" id="IPR048741">
    <property type="entry name" value="Pus10-like_C"/>
</dbReference>
<dbReference type="AlphaFoldDB" id="A0A7C1NY32"/>
<dbReference type="Gene3D" id="3.30.70.3190">
    <property type="match status" value="1"/>
</dbReference>
<dbReference type="GO" id="GO:0160148">
    <property type="term" value="F:tRNA pseudouridine(55) synthase activity"/>
    <property type="evidence" value="ECO:0007669"/>
    <property type="project" value="UniProtKB-EC"/>
</dbReference>
<evidence type="ECO:0000256" key="5">
    <source>
        <dbReference type="ARBA" id="ARBA00023235"/>
    </source>
</evidence>
<evidence type="ECO:0000256" key="4">
    <source>
        <dbReference type="ARBA" id="ARBA00022884"/>
    </source>
</evidence>
<dbReference type="EC" id="5.4.99.25" evidence="8"/>
<dbReference type="PANTHER" id="PTHR21568">
    <property type="entry name" value="TRNA PSEUDOURIDINE SYNTHASE PUS10"/>
    <property type="match status" value="1"/>
</dbReference>
<feature type="domain" description="Pus10 THUMP" evidence="10">
    <location>
        <begin position="109"/>
        <end position="186"/>
    </location>
</feature>
<feature type="domain" description="Pus10-like C-terminal" evidence="9">
    <location>
        <begin position="205"/>
        <end position="436"/>
    </location>
</feature>
<comment type="similarity">
    <text evidence="2 8">Belongs to the pseudouridine synthase Pus10 family.</text>
</comment>
<comment type="catalytic activity">
    <reaction evidence="1 8">
        <text>uridine(55) in tRNA = pseudouridine(55) in tRNA</text>
        <dbReference type="Rhea" id="RHEA:42532"/>
        <dbReference type="Rhea" id="RHEA-COMP:10101"/>
        <dbReference type="Rhea" id="RHEA-COMP:10102"/>
        <dbReference type="ChEBI" id="CHEBI:65314"/>
        <dbReference type="ChEBI" id="CHEBI:65315"/>
        <dbReference type="EC" id="5.4.99.25"/>
    </reaction>
</comment>
<gene>
    <name evidence="8" type="primary">pus10</name>
    <name evidence="12" type="ORF">ENM88_08335</name>
    <name evidence="11" type="ORF">ENP77_02410</name>
</gene>
<feature type="binding site" evidence="8">
    <location>
        <position position="401"/>
    </location>
    <ligand>
        <name>substrate</name>
    </ligand>
</feature>
<accession>A0A7C1NY32</accession>
<dbReference type="Gene3D" id="3.30.70.2510">
    <property type="match status" value="1"/>
</dbReference>
<dbReference type="InterPro" id="IPR005912">
    <property type="entry name" value="Pus10"/>
</dbReference>
<evidence type="ECO:0000256" key="7">
    <source>
        <dbReference type="ARBA" id="ARBA00058132"/>
    </source>
</evidence>
<comment type="function">
    <text evidence="7 8">Responsible for synthesis of pseudouridine from uracil-54 and uracil-55 in the psi GC loop of transfer RNAs.</text>
</comment>
<dbReference type="InterPro" id="IPR039894">
    <property type="entry name" value="Pus10-like"/>
</dbReference>
<keyword evidence="5 8" id="KW-0413">Isomerase</keyword>
<reference evidence="11" key="1">
    <citation type="journal article" date="2020" name="mSystems">
        <title>Genome- and Community-Level Interaction Insights into Carbon Utilization and Element Cycling Functions of Hydrothermarchaeota in Hydrothermal Sediment.</title>
        <authorList>
            <person name="Zhou Z."/>
            <person name="Liu Y."/>
            <person name="Xu W."/>
            <person name="Pan J."/>
            <person name="Luo Z.H."/>
            <person name="Li M."/>
        </authorList>
    </citation>
    <scope>NUCLEOTIDE SEQUENCE [LARGE SCALE GENOMIC DNA]</scope>
    <source>
        <strain evidence="12">SpSt-1125</strain>
        <strain evidence="11">SpSt-25</strain>
    </source>
</reference>
<evidence type="ECO:0000313" key="11">
    <source>
        <dbReference type="EMBL" id="HEB48633.1"/>
    </source>
</evidence>
<evidence type="ECO:0000256" key="1">
    <source>
        <dbReference type="ARBA" id="ARBA00000385"/>
    </source>
</evidence>
<dbReference type="NCBIfam" id="TIGR01213">
    <property type="entry name" value="pseudo_Pus10arc"/>
    <property type="match status" value="1"/>
</dbReference>
<evidence type="ECO:0000256" key="8">
    <source>
        <dbReference type="HAMAP-Rule" id="MF_01893"/>
    </source>
</evidence>
<dbReference type="GO" id="GO:0000049">
    <property type="term" value="F:tRNA binding"/>
    <property type="evidence" value="ECO:0007669"/>
    <property type="project" value="InterPro"/>
</dbReference>
<feature type="active site" description="Nucleophile" evidence="8">
    <location>
        <position position="261"/>
    </location>
</feature>
<evidence type="ECO:0000259" key="9">
    <source>
        <dbReference type="Pfam" id="PF21238"/>
    </source>
</evidence>
<evidence type="ECO:0000259" key="10">
    <source>
        <dbReference type="Pfam" id="PF22023"/>
    </source>
</evidence>
<evidence type="ECO:0000256" key="6">
    <source>
        <dbReference type="ARBA" id="ARBA00050950"/>
    </source>
</evidence>
<dbReference type="HAMAP" id="MF_01893">
    <property type="entry name" value="Pus10_arch"/>
    <property type="match status" value="1"/>
</dbReference>
<evidence type="ECO:0000313" key="12">
    <source>
        <dbReference type="EMBL" id="HHP05732.1"/>
    </source>
</evidence>
<proteinExistence type="inferred from homology"/>
<dbReference type="FunFam" id="3.30.70.3190:FF:000001">
    <property type="entry name" value="tRNA pseudouridine synthase Pus10"/>
    <property type="match status" value="1"/>
</dbReference>
<dbReference type="EMBL" id="DSKP01000083">
    <property type="protein sequence ID" value="HEB48633.1"/>
    <property type="molecule type" value="Genomic_DNA"/>
</dbReference>
<dbReference type="Pfam" id="PF21238">
    <property type="entry name" value="Pus10_C"/>
    <property type="match status" value="1"/>
</dbReference>
<comment type="catalytic activity">
    <reaction evidence="6 8">
        <text>uridine(54) in tRNA = pseudouridine(54) in tRNA</text>
        <dbReference type="Rhea" id="RHEA:57876"/>
        <dbReference type="Rhea" id="RHEA-COMP:10193"/>
        <dbReference type="Rhea" id="RHEA-COMP:14141"/>
        <dbReference type="ChEBI" id="CHEBI:65314"/>
        <dbReference type="ChEBI" id="CHEBI:65315"/>
    </reaction>
</comment>
<feature type="binding site" evidence="8">
    <location>
        <position position="329"/>
    </location>
    <ligand>
        <name>substrate</name>
    </ligand>
</feature>
<name>A0A7C1NY32_THEPE</name>
<evidence type="ECO:0000256" key="3">
    <source>
        <dbReference type="ARBA" id="ARBA00022694"/>
    </source>
</evidence>
<sequence length="438" mass="50101">MSMQEQPSVLQKAEEVLRSGIPLCDSCFGRLFGMRGYSLSNSERGRALKTVLMMHAFSYASRRVDPDLLRLLAESGFRPAAEIATRLKIPFETKTCFICEGLTGHFEDIAKRVIEESTEYEYETFQIGVRLARTIVSREEQVWRMFGLSESESLKNEISREVGKLVERLSSKRYASEKPEMLIIINIPETRLESISVELHPSPVFLCGRYLKLVRGLPQSPWLHSDERVLHPTSIEELITAPLIEHFKASGAKLHAAGREDIDARTLGTGRPFVVEIKRPKLRTLDPKKLEEVINQRAQGLIQVHSLRYCGREFIKKCKSLAELAKKSYVVRVKFDRAVSEEELTKLRETLRNVVVDQRTPRRVLHRRPDKLRRKLVYRVEARRISESEVEFFIEAQGGFYVKEFIHGDGGRTKPSIAELLGANVVSIQLDVVNVEEP</sequence>
<evidence type="ECO:0000256" key="2">
    <source>
        <dbReference type="ARBA" id="ARBA00009652"/>
    </source>
</evidence>
<keyword evidence="4 8" id="KW-0694">RNA-binding</keyword>
<dbReference type="PANTHER" id="PTHR21568:SF0">
    <property type="entry name" value="TRNA PSEUDOURIDINE SYNTHASE PUS10"/>
    <property type="match status" value="1"/>
</dbReference>